<feature type="signal peptide" evidence="1">
    <location>
        <begin position="1"/>
        <end position="19"/>
    </location>
</feature>
<sequence length="408" mass="43389">MRAVLALAVAGLVLCLASGQTPSDAQTELATKIRSNVVRLWNATWAQGALDGQAPLGAVFYFSSPAAGELTIPLGNATLQGSPMQPYSQFLAASQSKIFTSATVLMLAEQGKVGLNDSIAKYLPVVAADLTYPNRTADGQVINGSSIEVQDLLRHTAGLHERPDPDGNTQFVPHSQLWARYFAIPGNNLMIGIPGKDRSYSDEGAQLAAYIIQNVTGQSLKQVIADLITKPLGLNSTVEGGDVPFSKAAIAPNLTDAFLRNTNNASSRIPFYDPSVDWGTASMISAAPDTGHFLQALFDGRGRLLTDASVARMTDFEEDFEEADGDVKNPPFIEDGYGLGVQGFEVPELGPGIFWGHAGVDPGYSSFACYGREANTTFALFLNNENLEPIRNLMLDGVAEVLNGTATA</sequence>
<evidence type="ECO:0000313" key="4">
    <source>
        <dbReference type="Proteomes" id="UP001314263"/>
    </source>
</evidence>
<keyword evidence="4" id="KW-1185">Reference proteome</keyword>
<evidence type="ECO:0000256" key="1">
    <source>
        <dbReference type="SAM" id="SignalP"/>
    </source>
</evidence>
<gene>
    <name evidence="3" type="ORF">CVIRNUC_005669</name>
</gene>
<feature type="domain" description="Beta-lactamase-related" evidence="2">
    <location>
        <begin position="80"/>
        <end position="400"/>
    </location>
</feature>
<dbReference type="AlphaFoldDB" id="A0AAV1I500"/>
<comment type="caution">
    <text evidence="3">The sequence shown here is derived from an EMBL/GenBank/DDBJ whole genome shotgun (WGS) entry which is preliminary data.</text>
</comment>
<reference evidence="3 4" key="1">
    <citation type="submission" date="2023-10" db="EMBL/GenBank/DDBJ databases">
        <authorList>
            <person name="Maclean D."/>
            <person name="Macfadyen A."/>
        </authorList>
    </citation>
    <scope>NUCLEOTIDE SEQUENCE [LARGE SCALE GENOMIC DNA]</scope>
</reference>
<evidence type="ECO:0000259" key="2">
    <source>
        <dbReference type="Pfam" id="PF00144"/>
    </source>
</evidence>
<protein>
    <recommendedName>
        <fullName evidence="2">Beta-lactamase-related domain-containing protein</fullName>
    </recommendedName>
</protein>
<dbReference type="EMBL" id="CAUYUE010000007">
    <property type="protein sequence ID" value="CAK0782399.1"/>
    <property type="molecule type" value="Genomic_DNA"/>
</dbReference>
<organism evidence="3 4">
    <name type="scientific">Coccomyxa viridis</name>
    <dbReference type="NCBI Taxonomy" id="1274662"/>
    <lineage>
        <taxon>Eukaryota</taxon>
        <taxon>Viridiplantae</taxon>
        <taxon>Chlorophyta</taxon>
        <taxon>core chlorophytes</taxon>
        <taxon>Trebouxiophyceae</taxon>
        <taxon>Trebouxiophyceae incertae sedis</taxon>
        <taxon>Coccomyxaceae</taxon>
        <taxon>Coccomyxa</taxon>
    </lineage>
</organism>
<dbReference type="InterPro" id="IPR012338">
    <property type="entry name" value="Beta-lactam/transpept-like"/>
</dbReference>
<keyword evidence="1" id="KW-0732">Signal</keyword>
<dbReference type="Proteomes" id="UP001314263">
    <property type="component" value="Unassembled WGS sequence"/>
</dbReference>
<dbReference type="Pfam" id="PF00144">
    <property type="entry name" value="Beta-lactamase"/>
    <property type="match status" value="1"/>
</dbReference>
<dbReference type="Gene3D" id="3.40.710.10">
    <property type="entry name" value="DD-peptidase/beta-lactamase superfamily"/>
    <property type="match status" value="1"/>
</dbReference>
<dbReference type="PANTHER" id="PTHR46825">
    <property type="entry name" value="D-ALANYL-D-ALANINE-CARBOXYPEPTIDASE/ENDOPEPTIDASE AMPH"/>
    <property type="match status" value="1"/>
</dbReference>
<accession>A0AAV1I500</accession>
<dbReference type="PANTHER" id="PTHR46825:SF7">
    <property type="entry name" value="D-ALANYL-D-ALANINE CARBOXYPEPTIDASE"/>
    <property type="match status" value="1"/>
</dbReference>
<dbReference type="InterPro" id="IPR050491">
    <property type="entry name" value="AmpC-like"/>
</dbReference>
<evidence type="ECO:0000313" key="3">
    <source>
        <dbReference type="EMBL" id="CAK0782399.1"/>
    </source>
</evidence>
<feature type="chain" id="PRO_5043393254" description="Beta-lactamase-related domain-containing protein" evidence="1">
    <location>
        <begin position="20"/>
        <end position="408"/>
    </location>
</feature>
<dbReference type="InterPro" id="IPR001466">
    <property type="entry name" value="Beta-lactam-related"/>
</dbReference>
<name>A0AAV1I500_9CHLO</name>
<dbReference type="SUPFAM" id="SSF56601">
    <property type="entry name" value="beta-lactamase/transpeptidase-like"/>
    <property type="match status" value="1"/>
</dbReference>
<proteinExistence type="predicted"/>